<evidence type="ECO:0000256" key="6">
    <source>
        <dbReference type="ARBA" id="ARBA00023054"/>
    </source>
</evidence>
<comment type="subcellular location">
    <subcellularLocation>
        <location evidence="1">Cytoplasm</location>
    </subcellularLocation>
</comment>
<comment type="similarity">
    <text evidence="2">Belongs to the DivIVA family.</text>
</comment>
<keyword evidence="4" id="KW-0963">Cytoplasm</keyword>
<dbReference type="GO" id="GO:0005737">
    <property type="term" value="C:cytoplasm"/>
    <property type="evidence" value="ECO:0007669"/>
    <property type="project" value="UniProtKB-SubCell"/>
</dbReference>
<proteinExistence type="inferred from homology"/>
<evidence type="ECO:0000256" key="5">
    <source>
        <dbReference type="ARBA" id="ARBA00022618"/>
    </source>
</evidence>
<keyword evidence="5 9" id="KW-0132">Cell division</keyword>
<evidence type="ECO:0000256" key="1">
    <source>
        <dbReference type="ARBA" id="ARBA00004496"/>
    </source>
</evidence>
<dbReference type="AlphaFoldDB" id="A0A263D7R4"/>
<dbReference type="NCBIfam" id="TIGR03544">
    <property type="entry name" value="DivI1A_domain"/>
    <property type="match status" value="2"/>
</dbReference>
<dbReference type="PANTHER" id="PTHR35794:SF2">
    <property type="entry name" value="CELL DIVISION PROTEIN DIVIVA"/>
    <property type="match status" value="1"/>
</dbReference>
<dbReference type="GO" id="GO:0051301">
    <property type="term" value="P:cell division"/>
    <property type="evidence" value="ECO:0007669"/>
    <property type="project" value="UniProtKB-KW"/>
</dbReference>
<evidence type="ECO:0000256" key="2">
    <source>
        <dbReference type="ARBA" id="ARBA00009008"/>
    </source>
</evidence>
<dbReference type="Proteomes" id="UP000242444">
    <property type="component" value="Unassembled WGS sequence"/>
</dbReference>
<evidence type="ECO:0000256" key="8">
    <source>
        <dbReference type="ARBA" id="ARBA00031737"/>
    </source>
</evidence>
<protein>
    <recommendedName>
        <fullName evidence="3">Cell wall synthesis protein Wag31</fullName>
    </recommendedName>
    <alternativeName>
        <fullName evidence="8">Antigen 84</fullName>
    </alternativeName>
</protein>
<sequence>MAVTAEDVLEIRFTPASLGAKGYHEIEVDAFLHRVAQTLEGEDRLTADDVHRVAFGRAPLGKRGYDRAAVDAFLRQVESTLAARADFARAYIAPALEDSHGRKSIWRRLRSNA</sequence>
<gene>
    <name evidence="9" type="ORF">CFN78_08250</name>
</gene>
<dbReference type="Gene3D" id="6.10.250.660">
    <property type="match status" value="2"/>
</dbReference>
<evidence type="ECO:0000256" key="4">
    <source>
        <dbReference type="ARBA" id="ARBA00022490"/>
    </source>
</evidence>
<dbReference type="EMBL" id="NKYE01000004">
    <property type="protein sequence ID" value="OZM73526.1"/>
    <property type="molecule type" value="Genomic_DNA"/>
</dbReference>
<evidence type="ECO:0000256" key="7">
    <source>
        <dbReference type="ARBA" id="ARBA00023306"/>
    </source>
</evidence>
<keyword evidence="10" id="KW-1185">Reference proteome</keyword>
<dbReference type="RefSeq" id="WP_094862042.1">
    <property type="nucleotide sequence ID" value="NZ_NKYE01000004.1"/>
</dbReference>
<name>A0A263D7R4_9PSEU</name>
<dbReference type="InterPro" id="IPR019933">
    <property type="entry name" value="DivIVA_domain"/>
</dbReference>
<dbReference type="InParanoid" id="A0A263D7R4"/>
<dbReference type="OrthoDB" id="5198800at2"/>
<comment type="caution">
    <text evidence="9">The sequence shown here is derived from an EMBL/GenBank/DDBJ whole genome shotgun (WGS) entry which is preliminary data.</text>
</comment>
<evidence type="ECO:0000313" key="9">
    <source>
        <dbReference type="EMBL" id="OZM73526.1"/>
    </source>
</evidence>
<accession>A0A263D7R4</accession>
<dbReference type="PANTHER" id="PTHR35794">
    <property type="entry name" value="CELL DIVISION PROTEIN DIVIVA"/>
    <property type="match status" value="1"/>
</dbReference>
<keyword evidence="7" id="KW-0131">Cell cycle</keyword>
<dbReference type="InterPro" id="IPR007793">
    <property type="entry name" value="DivIVA_fam"/>
</dbReference>
<reference evidence="9 10" key="1">
    <citation type="submission" date="2017-07" db="EMBL/GenBank/DDBJ databases">
        <title>Amycolatopsis antarcticus sp. nov., isolated from the surface of an Antarcticus brown macroalga.</title>
        <authorList>
            <person name="Wang J."/>
            <person name="Leiva S."/>
            <person name="Huang J."/>
            <person name="Huang Y."/>
        </authorList>
    </citation>
    <scope>NUCLEOTIDE SEQUENCE [LARGE SCALE GENOMIC DNA]</scope>
    <source>
        <strain evidence="9 10">AU-G6</strain>
    </source>
</reference>
<organism evidence="9 10">
    <name type="scientific">Amycolatopsis antarctica</name>
    <dbReference type="NCBI Taxonomy" id="1854586"/>
    <lineage>
        <taxon>Bacteria</taxon>
        <taxon>Bacillati</taxon>
        <taxon>Actinomycetota</taxon>
        <taxon>Actinomycetes</taxon>
        <taxon>Pseudonocardiales</taxon>
        <taxon>Pseudonocardiaceae</taxon>
        <taxon>Amycolatopsis</taxon>
    </lineage>
</organism>
<evidence type="ECO:0000256" key="3">
    <source>
        <dbReference type="ARBA" id="ARBA00018787"/>
    </source>
</evidence>
<evidence type="ECO:0000313" key="10">
    <source>
        <dbReference type="Proteomes" id="UP000242444"/>
    </source>
</evidence>
<keyword evidence="6" id="KW-0175">Coiled coil</keyword>